<sequence>MCAREEEVKAVESVSTGAWARIRNVLVVTGDVMGVLVLIAVIALIGSHGEAMDLVASIVHHR</sequence>
<accession>A0A3A4JIH4</accession>
<dbReference type="AlphaFoldDB" id="A0A3A4JIH4"/>
<protein>
    <submittedName>
        <fullName evidence="2">Uncharacterized protein</fullName>
    </submittedName>
</protein>
<feature type="transmembrane region" description="Helical" evidence="1">
    <location>
        <begin position="25"/>
        <end position="45"/>
    </location>
</feature>
<gene>
    <name evidence="2" type="ORF">D5S18_32680</name>
</gene>
<evidence type="ECO:0000256" key="1">
    <source>
        <dbReference type="SAM" id="Phobius"/>
    </source>
</evidence>
<keyword evidence="1" id="KW-1133">Transmembrane helix</keyword>
<reference evidence="2 3" key="1">
    <citation type="submission" date="2018-09" db="EMBL/GenBank/DDBJ databases">
        <title>YIM PH21274 draft genome.</title>
        <authorList>
            <person name="Miao C."/>
        </authorList>
    </citation>
    <scope>NUCLEOTIDE SEQUENCE [LARGE SCALE GENOMIC DNA]</scope>
    <source>
        <strain evidence="2 3">YIM PH 21724</strain>
    </source>
</reference>
<keyword evidence="1" id="KW-0812">Transmembrane</keyword>
<evidence type="ECO:0000313" key="2">
    <source>
        <dbReference type="EMBL" id="RJO68197.1"/>
    </source>
</evidence>
<evidence type="ECO:0000313" key="3">
    <source>
        <dbReference type="Proteomes" id="UP000266677"/>
    </source>
</evidence>
<dbReference type="Proteomes" id="UP000266677">
    <property type="component" value="Unassembled WGS sequence"/>
</dbReference>
<dbReference type="EMBL" id="QZFU01000055">
    <property type="protein sequence ID" value="RJO68197.1"/>
    <property type="molecule type" value="Genomic_DNA"/>
</dbReference>
<name>A0A3A4JIH4_9NOCA</name>
<comment type="caution">
    <text evidence="2">The sequence shown here is derived from an EMBL/GenBank/DDBJ whole genome shotgun (WGS) entry which is preliminary data.</text>
</comment>
<proteinExistence type="predicted"/>
<organism evidence="2 3">
    <name type="scientific">Nocardia panacis</name>
    <dbReference type="NCBI Taxonomy" id="2340916"/>
    <lineage>
        <taxon>Bacteria</taxon>
        <taxon>Bacillati</taxon>
        <taxon>Actinomycetota</taxon>
        <taxon>Actinomycetes</taxon>
        <taxon>Mycobacteriales</taxon>
        <taxon>Nocardiaceae</taxon>
        <taxon>Nocardia</taxon>
    </lineage>
</organism>
<keyword evidence="3" id="KW-1185">Reference proteome</keyword>
<keyword evidence="1" id="KW-0472">Membrane</keyword>